<name>A0A1T5CUE5_9SPHI</name>
<keyword evidence="3" id="KW-0732">Signal</keyword>
<dbReference type="PROSITE" id="PS51257">
    <property type="entry name" value="PROKAR_LIPOPROTEIN"/>
    <property type="match status" value="1"/>
</dbReference>
<dbReference type="RefSeq" id="WP_079717029.1">
    <property type="nucleotide sequence ID" value="NZ_FUYS01000005.1"/>
</dbReference>
<proteinExistence type="inferred from homology"/>
<dbReference type="SUPFAM" id="SSF48452">
    <property type="entry name" value="TPR-like"/>
    <property type="match status" value="1"/>
</dbReference>
<evidence type="ECO:0000313" key="8">
    <source>
        <dbReference type="EMBL" id="SKB62810.1"/>
    </source>
</evidence>
<feature type="domain" description="SusD-like N-terminal" evidence="7">
    <location>
        <begin position="26"/>
        <end position="226"/>
    </location>
</feature>
<dbReference type="AlphaFoldDB" id="A0A1T5CUE5"/>
<comment type="subcellular location">
    <subcellularLocation>
        <location evidence="1">Cell outer membrane</location>
    </subcellularLocation>
</comment>
<keyword evidence="5" id="KW-0998">Cell outer membrane</keyword>
<evidence type="ECO:0000313" key="9">
    <source>
        <dbReference type="Proteomes" id="UP000190541"/>
    </source>
</evidence>
<sequence>MKNDTLPIIKYLAVLLGTPAFFGCSDFLGVKPQSSLALLTNLAHYQAILNNETRLNGSYPFAGDYASDYYYLSEADFLSRDETGRNNYTWGGEPAHQNNWYQAYGRVYDTNVILASIDEAALGNMHEENRNSIKGSAYFLRAYNFYHLAQLFAPPYQQGNNDGLLGIPLRLSPDINERSYRATLDETYARIIADLKAAVPLLPDLPAVKTLPSKAAAYAALSRVYLTMQHYAEAGAYADSSLRLQPALIDYNDLDTMSAQPQFPALNEEVIFHATCGNFSAILSNSRAGVDTTLYGRYYDDDLRKSLFYRVNTQGVLGFYGNYDGSTSSSLFFGLATDEMYLTRAECYARMGNTSAANDDLSTLLSMRYKRATYEKQTFQDGEELLAIILQEREKELAFRAGIRWADLRRLNLDPRFAKALYRRIGSQVYTLEPNSPRYTFKIPYDVIRLGSIEQNP</sequence>
<dbReference type="Pfam" id="PF07980">
    <property type="entry name" value="SusD_RagB"/>
    <property type="match status" value="1"/>
</dbReference>
<evidence type="ECO:0000256" key="3">
    <source>
        <dbReference type="ARBA" id="ARBA00022729"/>
    </source>
</evidence>
<dbReference type="Pfam" id="PF14322">
    <property type="entry name" value="SusD-like_3"/>
    <property type="match status" value="1"/>
</dbReference>
<dbReference type="GO" id="GO:0009279">
    <property type="term" value="C:cell outer membrane"/>
    <property type="evidence" value="ECO:0007669"/>
    <property type="project" value="UniProtKB-SubCell"/>
</dbReference>
<comment type="similarity">
    <text evidence="2">Belongs to the SusD family.</text>
</comment>
<dbReference type="InterPro" id="IPR033985">
    <property type="entry name" value="SusD-like_N"/>
</dbReference>
<evidence type="ECO:0000259" key="7">
    <source>
        <dbReference type="Pfam" id="PF14322"/>
    </source>
</evidence>
<feature type="domain" description="RagB/SusD" evidence="6">
    <location>
        <begin position="339"/>
        <end position="411"/>
    </location>
</feature>
<dbReference type="InterPro" id="IPR012944">
    <property type="entry name" value="SusD_RagB_dom"/>
</dbReference>
<accession>A0A1T5CUE5</accession>
<evidence type="ECO:0000256" key="2">
    <source>
        <dbReference type="ARBA" id="ARBA00006275"/>
    </source>
</evidence>
<protein>
    <submittedName>
        <fullName evidence="8">SusD family protein</fullName>
    </submittedName>
</protein>
<dbReference type="STRING" id="623280.SAMN05660226_02335"/>
<dbReference type="Gene3D" id="1.25.40.390">
    <property type="match status" value="1"/>
</dbReference>
<evidence type="ECO:0000259" key="6">
    <source>
        <dbReference type="Pfam" id="PF07980"/>
    </source>
</evidence>
<dbReference type="OrthoDB" id="653598at2"/>
<dbReference type="EMBL" id="FUYS01000005">
    <property type="protein sequence ID" value="SKB62810.1"/>
    <property type="molecule type" value="Genomic_DNA"/>
</dbReference>
<evidence type="ECO:0000256" key="4">
    <source>
        <dbReference type="ARBA" id="ARBA00023136"/>
    </source>
</evidence>
<keyword evidence="4" id="KW-0472">Membrane</keyword>
<gene>
    <name evidence="8" type="ORF">SAMN05660226_02335</name>
</gene>
<organism evidence="8 9">
    <name type="scientific">Parapedobacter luteus</name>
    <dbReference type="NCBI Taxonomy" id="623280"/>
    <lineage>
        <taxon>Bacteria</taxon>
        <taxon>Pseudomonadati</taxon>
        <taxon>Bacteroidota</taxon>
        <taxon>Sphingobacteriia</taxon>
        <taxon>Sphingobacteriales</taxon>
        <taxon>Sphingobacteriaceae</taxon>
        <taxon>Parapedobacter</taxon>
    </lineage>
</organism>
<evidence type="ECO:0000256" key="1">
    <source>
        <dbReference type="ARBA" id="ARBA00004442"/>
    </source>
</evidence>
<reference evidence="8 9" key="1">
    <citation type="submission" date="2017-02" db="EMBL/GenBank/DDBJ databases">
        <authorList>
            <person name="Peterson S.W."/>
        </authorList>
    </citation>
    <scope>NUCLEOTIDE SEQUENCE [LARGE SCALE GENOMIC DNA]</scope>
    <source>
        <strain evidence="8 9">DSM 22899</strain>
    </source>
</reference>
<dbReference type="InterPro" id="IPR011990">
    <property type="entry name" value="TPR-like_helical_dom_sf"/>
</dbReference>
<keyword evidence="9" id="KW-1185">Reference proteome</keyword>
<dbReference type="Proteomes" id="UP000190541">
    <property type="component" value="Unassembled WGS sequence"/>
</dbReference>
<evidence type="ECO:0000256" key="5">
    <source>
        <dbReference type="ARBA" id="ARBA00023237"/>
    </source>
</evidence>